<feature type="domain" description="EF-hand" evidence="12">
    <location>
        <begin position="144"/>
        <end position="179"/>
    </location>
</feature>
<dbReference type="OMA" id="IGRAKFG"/>
<dbReference type="SUPFAM" id="SSF52343">
    <property type="entry name" value="Ferredoxin reductase-like, C-terminal NADP-linked domain"/>
    <property type="match status" value="1"/>
</dbReference>
<dbReference type="GO" id="GO:0005509">
    <property type="term" value="F:calcium ion binding"/>
    <property type="evidence" value="ECO:0007669"/>
    <property type="project" value="InterPro"/>
</dbReference>
<dbReference type="Gene3D" id="1.10.238.10">
    <property type="entry name" value="EF-hand"/>
    <property type="match status" value="1"/>
</dbReference>
<sequence>MDQSSSQAAFRKISFLSGRPLYWRRNVLDADTKWLVWAESRIASIAGKDTDIDRESFKNALEVRNLFFADRFFDLFDYDHSGTVSQQEMMDGLFLLTKGTREEKVRFFFDVYDLDESGTIDKDELRALMKTGIDESSLQLSDSKVDHLTDTLFANADQDNDGSISFEEFMTTLRRYPDILENFSISAAAWLKDTRPKKRRCGGIPWLRPTYLRNNIKRIVLMLVILLLTGALFGEAAYRHSSNPDANWCFLIARGCGQALNFNCALIVLMMLRKTLSFLRSSSLLVQILPFDDNIVFHKFIGYLAAILALAHTLGHVGNALTLETYKNFTAVELLFTDPTLLQVGLPVGKLAGSAFITGWILDVVFLVLILGSLSYVRRSGHFEIFYWTHKICYFIFWFLLILHGPIFWAWFLGPLILFLLEKASALQIIHQLRHGKTYVKEANLLPSGVTHLVMTKPRHFKYKAGDYIFVKIPEIAKNEWHPFTISSAPEQTDILCLHIRSAGNWTKRLYRHFDGMQQATIRKRSSQASRSRRLVSSSSSNGEHPPLAGGNLNGGFEMSPSDGEKISNVKPPPVDTNQLEVMDETAVRITPEESLSESGEVDPPTVMKVRRISFNAEVDPQAVAQWRKTSVPLRIPEEIDEGVEEACAIKDERGQQDQLEDNETSPNETGKESDDNATNREGAASPNGGSMQRRHAVSRRNASVSEAGPPVTNPKSKYFQRQLSKTMPRPQILFDMNTKDKIQVHIQGPYGTPSTSVFESDHAVLIGAGIGVTPFASIVQSIMYRHRSIVSRCPNCQHTWVDEERGKQALRVKKVDFIWLNRNHTAFEWFVDMLLNLETEQSQYSLDRFLDIHLFMTSIQRFDVKNFGLQMALDLVHERENRDLLTGLRTKLQAGRPNWNQLFKQIKDEDKGRVSVFFCGAPALGSVISKHCQKFGFIFHKENF</sequence>
<dbReference type="Pfam" id="PF01794">
    <property type="entry name" value="Ferric_reduct"/>
    <property type="match status" value="1"/>
</dbReference>
<evidence type="ECO:0000256" key="1">
    <source>
        <dbReference type="ARBA" id="ARBA00004141"/>
    </source>
</evidence>
<dbReference type="Gene3D" id="2.40.30.10">
    <property type="entry name" value="Translation factors"/>
    <property type="match status" value="1"/>
</dbReference>
<dbReference type="InterPro" id="IPR017938">
    <property type="entry name" value="Riboflavin_synthase-like_b-brl"/>
</dbReference>
<dbReference type="PANTHER" id="PTHR11972:SF58">
    <property type="entry name" value="NADPH OXIDASE 5"/>
    <property type="match status" value="1"/>
</dbReference>
<keyword evidence="5" id="KW-0106">Calcium</keyword>
<evidence type="ECO:0000256" key="5">
    <source>
        <dbReference type="ARBA" id="ARBA00022837"/>
    </source>
</evidence>
<feature type="compositionally biased region" description="Basic and acidic residues" evidence="10">
    <location>
        <begin position="670"/>
        <end position="679"/>
    </location>
</feature>
<dbReference type="GO" id="GO:0016175">
    <property type="term" value="F:superoxide-generating NAD(P)H oxidase activity"/>
    <property type="evidence" value="ECO:0007669"/>
    <property type="project" value="TreeGrafter"/>
</dbReference>
<dbReference type="GeneID" id="119729851"/>
<proteinExistence type="predicted"/>
<dbReference type="InterPro" id="IPR013130">
    <property type="entry name" value="Fe3_Rdtase_TM_dom"/>
</dbReference>
<evidence type="ECO:0000313" key="15">
    <source>
        <dbReference type="Proteomes" id="UP000887568"/>
    </source>
</evidence>
<keyword evidence="3 11" id="KW-0812">Transmembrane</keyword>
<dbReference type="InterPro" id="IPR002048">
    <property type="entry name" value="EF_hand_dom"/>
</dbReference>
<dbReference type="PROSITE" id="PS00018">
    <property type="entry name" value="EF_HAND_1"/>
    <property type="match status" value="3"/>
</dbReference>
<evidence type="ECO:0000256" key="4">
    <source>
        <dbReference type="ARBA" id="ARBA00022827"/>
    </source>
</evidence>
<comment type="subcellular location">
    <subcellularLocation>
        <location evidence="1">Membrane</location>
        <topology evidence="1">Multi-pass membrane protein</topology>
    </subcellularLocation>
</comment>
<dbReference type="GO" id="GO:0043020">
    <property type="term" value="C:NADPH oxidase complex"/>
    <property type="evidence" value="ECO:0007669"/>
    <property type="project" value="TreeGrafter"/>
</dbReference>
<accession>A0A914A3Z4</accession>
<organism evidence="14 15">
    <name type="scientific">Patiria miniata</name>
    <name type="common">Bat star</name>
    <name type="synonym">Asterina miniata</name>
    <dbReference type="NCBI Taxonomy" id="46514"/>
    <lineage>
        <taxon>Eukaryota</taxon>
        <taxon>Metazoa</taxon>
        <taxon>Echinodermata</taxon>
        <taxon>Eleutherozoa</taxon>
        <taxon>Asterozoa</taxon>
        <taxon>Asteroidea</taxon>
        <taxon>Valvatacea</taxon>
        <taxon>Valvatida</taxon>
        <taxon>Asterinidae</taxon>
        <taxon>Patiria</taxon>
    </lineage>
</organism>
<feature type="domain" description="EF-hand" evidence="12">
    <location>
        <begin position="64"/>
        <end position="99"/>
    </location>
</feature>
<feature type="region of interest" description="Disordered" evidence="10">
    <location>
        <begin position="521"/>
        <end position="577"/>
    </location>
</feature>
<evidence type="ECO:0000259" key="13">
    <source>
        <dbReference type="PROSITE" id="PS51384"/>
    </source>
</evidence>
<dbReference type="RefSeq" id="XP_038058572.1">
    <property type="nucleotide sequence ID" value="XM_038202644.1"/>
</dbReference>
<dbReference type="SFLD" id="SFLDG01169">
    <property type="entry name" value="NADPH_oxidase_subgroup_(NOX)"/>
    <property type="match status" value="1"/>
</dbReference>
<keyword evidence="15" id="KW-1185">Reference proteome</keyword>
<dbReference type="Gene3D" id="3.40.50.80">
    <property type="entry name" value="Nucleotide-binding domain of ferredoxin-NADP reductase (FNR) module"/>
    <property type="match status" value="1"/>
</dbReference>
<dbReference type="PROSITE" id="PS50222">
    <property type="entry name" value="EF_HAND_2"/>
    <property type="match status" value="3"/>
</dbReference>
<dbReference type="InterPro" id="IPR018247">
    <property type="entry name" value="EF_Hand_1_Ca_BS"/>
</dbReference>
<dbReference type="CDD" id="cd06186">
    <property type="entry name" value="NOX_Duox_like_FAD_NADP"/>
    <property type="match status" value="2"/>
</dbReference>
<dbReference type="InterPro" id="IPR013121">
    <property type="entry name" value="Fe_red_NAD-bd_6"/>
</dbReference>
<dbReference type="FunFam" id="3.40.50.80:FF:000012">
    <property type="entry name" value="NADPH oxidase, isoform B"/>
    <property type="match status" value="1"/>
</dbReference>
<dbReference type="AlphaFoldDB" id="A0A914A3Z4"/>
<keyword evidence="4" id="KW-0274">FAD</keyword>
<feature type="transmembrane region" description="Helical" evidence="11">
    <location>
        <begin position="300"/>
        <end position="318"/>
    </location>
</feature>
<feature type="compositionally biased region" description="Polar residues" evidence="10">
    <location>
        <begin position="714"/>
        <end position="723"/>
    </location>
</feature>
<dbReference type="Pfam" id="PF13202">
    <property type="entry name" value="EF-hand_5"/>
    <property type="match status" value="1"/>
</dbReference>
<feature type="transmembrane region" description="Helical" evidence="11">
    <location>
        <begin position="351"/>
        <end position="371"/>
    </location>
</feature>
<keyword evidence="9 11" id="KW-0472">Membrane</keyword>
<evidence type="ECO:0000256" key="8">
    <source>
        <dbReference type="ARBA" id="ARBA00023002"/>
    </source>
</evidence>
<feature type="domain" description="EF-hand" evidence="12">
    <location>
        <begin position="100"/>
        <end position="135"/>
    </location>
</feature>
<protein>
    <recommendedName>
        <fullName evidence="16">NADPH oxidase 5</fullName>
    </recommendedName>
</protein>
<keyword evidence="7 11" id="KW-1133">Transmembrane helix</keyword>
<dbReference type="SUPFAM" id="SSF63380">
    <property type="entry name" value="Riboflavin synthase domain-like"/>
    <property type="match status" value="1"/>
</dbReference>
<feature type="transmembrane region" description="Helical" evidence="11">
    <location>
        <begin position="392"/>
        <end position="421"/>
    </location>
</feature>
<evidence type="ECO:0000256" key="9">
    <source>
        <dbReference type="ARBA" id="ARBA00023136"/>
    </source>
</evidence>
<dbReference type="PROSITE" id="PS51384">
    <property type="entry name" value="FAD_FR"/>
    <property type="match status" value="1"/>
</dbReference>
<feature type="domain" description="FAD-binding FR-type" evidence="13">
    <location>
        <begin position="422"/>
        <end position="547"/>
    </location>
</feature>
<dbReference type="InterPro" id="IPR013112">
    <property type="entry name" value="FAD-bd_8"/>
</dbReference>
<dbReference type="Proteomes" id="UP000887568">
    <property type="component" value="Unplaced"/>
</dbReference>
<keyword evidence="2" id="KW-0285">Flavoprotein</keyword>
<evidence type="ECO:0000256" key="11">
    <source>
        <dbReference type="SAM" id="Phobius"/>
    </source>
</evidence>
<dbReference type="InterPro" id="IPR050369">
    <property type="entry name" value="RBOH/FRE"/>
</dbReference>
<dbReference type="SUPFAM" id="SSF47473">
    <property type="entry name" value="EF-hand"/>
    <property type="match status" value="1"/>
</dbReference>
<dbReference type="Pfam" id="PF08030">
    <property type="entry name" value="NAD_binding_6"/>
    <property type="match status" value="1"/>
</dbReference>
<dbReference type="PRINTS" id="PR00450">
    <property type="entry name" value="RECOVERIN"/>
</dbReference>
<dbReference type="PANTHER" id="PTHR11972">
    <property type="entry name" value="NADPH OXIDASE"/>
    <property type="match status" value="1"/>
</dbReference>
<name>A0A914A3Z4_PATMI</name>
<dbReference type="Pfam" id="PF13499">
    <property type="entry name" value="EF-hand_7"/>
    <property type="match status" value="1"/>
</dbReference>
<dbReference type="GO" id="GO:0042554">
    <property type="term" value="P:superoxide anion generation"/>
    <property type="evidence" value="ECO:0007669"/>
    <property type="project" value="TreeGrafter"/>
</dbReference>
<dbReference type="EnsemblMetazoa" id="XM_038202644.1">
    <property type="protein sequence ID" value="XP_038058572.1"/>
    <property type="gene ID" value="LOC119729851"/>
</dbReference>
<evidence type="ECO:0000256" key="2">
    <source>
        <dbReference type="ARBA" id="ARBA00022630"/>
    </source>
</evidence>
<evidence type="ECO:0000256" key="10">
    <source>
        <dbReference type="SAM" id="MobiDB-lite"/>
    </source>
</evidence>
<dbReference type="InterPro" id="IPR011992">
    <property type="entry name" value="EF-hand-dom_pair"/>
</dbReference>
<evidence type="ECO:0000259" key="12">
    <source>
        <dbReference type="PROSITE" id="PS50222"/>
    </source>
</evidence>
<evidence type="ECO:0000313" key="14">
    <source>
        <dbReference type="EnsemblMetazoa" id="XP_038058572.1"/>
    </source>
</evidence>
<dbReference type="InterPro" id="IPR039261">
    <property type="entry name" value="FNR_nucleotide-bd"/>
</dbReference>
<dbReference type="SMART" id="SM00054">
    <property type="entry name" value="EFh"/>
    <property type="match status" value="3"/>
</dbReference>
<evidence type="ECO:0000256" key="6">
    <source>
        <dbReference type="ARBA" id="ARBA00022857"/>
    </source>
</evidence>
<dbReference type="Pfam" id="PF08022">
    <property type="entry name" value="FAD_binding_8"/>
    <property type="match status" value="1"/>
</dbReference>
<dbReference type="OrthoDB" id="167398at2759"/>
<dbReference type="InterPro" id="IPR017927">
    <property type="entry name" value="FAD-bd_FR_type"/>
</dbReference>
<feature type="region of interest" description="Disordered" evidence="10">
    <location>
        <begin position="652"/>
        <end position="723"/>
    </location>
</feature>
<keyword evidence="6" id="KW-0521">NADP</keyword>
<reference evidence="14" key="1">
    <citation type="submission" date="2022-11" db="UniProtKB">
        <authorList>
            <consortium name="EnsemblMetazoa"/>
        </authorList>
    </citation>
    <scope>IDENTIFICATION</scope>
</reference>
<dbReference type="FunFam" id="2.40.30.10:FF:000056">
    <property type="entry name" value="NADPH oxidase 5"/>
    <property type="match status" value="1"/>
</dbReference>
<evidence type="ECO:0000256" key="3">
    <source>
        <dbReference type="ARBA" id="ARBA00022692"/>
    </source>
</evidence>
<evidence type="ECO:0008006" key="16">
    <source>
        <dbReference type="Google" id="ProtNLM"/>
    </source>
</evidence>
<dbReference type="GO" id="GO:0006952">
    <property type="term" value="P:defense response"/>
    <property type="evidence" value="ECO:0007669"/>
    <property type="project" value="TreeGrafter"/>
</dbReference>
<evidence type="ECO:0000256" key="7">
    <source>
        <dbReference type="ARBA" id="ARBA00022989"/>
    </source>
</evidence>
<feature type="transmembrane region" description="Helical" evidence="11">
    <location>
        <begin position="219"/>
        <end position="238"/>
    </location>
</feature>
<dbReference type="CDD" id="cd00051">
    <property type="entry name" value="EFh"/>
    <property type="match status" value="2"/>
</dbReference>
<feature type="compositionally biased region" description="Basic residues" evidence="10">
    <location>
        <begin position="522"/>
        <end position="534"/>
    </location>
</feature>
<keyword evidence="8" id="KW-0560">Oxidoreductase</keyword>
<feature type="transmembrane region" description="Helical" evidence="11">
    <location>
        <begin position="250"/>
        <end position="272"/>
    </location>
</feature>